<dbReference type="VEuPathDB" id="FungiDB:BDEG_27447"/>
<reference evidence="2 3" key="2">
    <citation type="submission" date="2016-05" db="EMBL/GenBank/DDBJ databases">
        <title>Lineage-specific infection strategies underlie the spectrum of fungal disease in amphibians.</title>
        <authorList>
            <person name="Cuomo C.A."/>
            <person name="Farrer R.A."/>
            <person name="James T."/>
            <person name="Longcore J."/>
            <person name="Birren B."/>
        </authorList>
    </citation>
    <scope>NUCLEOTIDE SEQUENCE [LARGE SCALE GENOMIC DNA]</scope>
    <source>
        <strain evidence="2 3">JEL423</strain>
    </source>
</reference>
<reference evidence="2 3" key="1">
    <citation type="submission" date="2006-10" db="EMBL/GenBank/DDBJ databases">
        <title>The Genome Sequence of Batrachochytrium dendrobatidis JEL423.</title>
        <authorList>
            <consortium name="The Broad Institute Genome Sequencing Platform"/>
            <person name="Birren B."/>
            <person name="Lander E."/>
            <person name="Galagan J."/>
            <person name="Cuomo C."/>
            <person name="Devon K."/>
            <person name="Jaffe D."/>
            <person name="Butler J."/>
            <person name="Alvarez P."/>
            <person name="Gnerre S."/>
            <person name="Grabherr M."/>
            <person name="Kleber M."/>
            <person name="Mauceli E."/>
            <person name="Brockman W."/>
            <person name="Young S."/>
            <person name="LaButti K."/>
            <person name="Sykes S."/>
            <person name="DeCaprio D."/>
            <person name="Crawford M."/>
            <person name="Koehrsen M."/>
            <person name="Engels R."/>
            <person name="Montgomery P."/>
            <person name="Pearson M."/>
            <person name="Howarth C."/>
            <person name="Larson L."/>
            <person name="White J."/>
            <person name="O'Leary S."/>
            <person name="Kodira C."/>
            <person name="Zeng Q."/>
            <person name="Yandava C."/>
            <person name="Alvarado L."/>
            <person name="Longcore J."/>
            <person name="James T."/>
        </authorList>
    </citation>
    <scope>NUCLEOTIDE SEQUENCE [LARGE SCALE GENOMIC DNA]</scope>
    <source>
        <strain evidence="2 3">JEL423</strain>
    </source>
</reference>
<organism evidence="2 3">
    <name type="scientific">Batrachochytrium dendrobatidis (strain JEL423)</name>
    <dbReference type="NCBI Taxonomy" id="403673"/>
    <lineage>
        <taxon>Eukaryota</taxon>
        <taxon>Fungi</taxon>
        <taxon>Fungi incertae sedis</taxon>
        <taxon>Chytridiomycota</taxon>
        <taxon>Chytridiomycota incertae sedis</taxon>
        <taxon>Chytridiomycetes</taxon>
        <taxon>Rhizophydiales</taxon>
        <taxon>Rhizophydiales incertae sedis</taxon>
        <taxon>Batrachochytrium</taxon>
    </lineage>
</organism>
<evidence type="ECO:0000256" key="1">
    <source>
        <dbReference type="SAM" id="SignalP"/>
    </source>
</evidence>
<feature type="signal peptide" evidence="1">
    <location>
        <begin position="1"/>
        <end position="24"/>
    </location>
</feature>
<accession>A0A177WVU3</accession>
<protein>
    <recommendedName>
        <fullName evidence="4">Extracellular membrane protein CFEM domain-containing protein</fullName>
    </recommendedName>
</protein>
<keyword evidence="1" id="KW-0732">Signal</keyword>
<evidence type="ECO:0008006" key="4">
    <source>
        <dbReference type="Google" id="ProtNLM"/>
    </source>
</evidence>
<feature type="chain" id="PRO_5008077938" description="Extracellular membrane protein CFEM domain-containing protein" evidence="1">
    <location>
        <begin position="25"/>
        <end position="152"/>
    </location>
</feature>
<dbReference type="Proteomes" id="UP000077115">
    <property type="component" value="Unassembled WGS sequence"/>
</dbReference>
<name>A0A177WVU3_BATDL</name>
<dbReference type="AlphaFoldDB" id="A0A177WVU3"/>
<dbReference type="EMBL" id="DS022311">
    <property type="protein sequence ID" value="OAJ44183.1"/>
    <property type="molecule type" value="Genomic_DNA"/>
</dbReference>
<proteinExistence type="predicted"/>
<dbReference type="OrthoDB" id="10504488at2759"/>
<sequence length="152" mass="16347">MFSSATKIFPTMMLLWALVSPALAQADPVACTNCLALCQANWIQTEVNCQANDTPQCRAFQCSYDMICRTQCNSHFQCNAEMRPQCLEPSPTASTPASSSTTSCSAPVMTVTTTQTSTLWSCAMTTTIGTMPFAMDFEAIPTEGLAGYPQGL</sequence>
<evidence type="ECO:0000313" key="2">
    <source>
        <dbReference type="EMBL" id="OAJ44183.1"/>
    </source>
</evidence>
<evidence type="ECO:0000313" key="3">
    <source>
        <dbReference type="Proteomes" id="UP000077115"/>
    </source>
</evidence>
<gene>
    <name evidence="2" type="ORF">BDEG_27447</name>
</gene>